<sequence>MKSCEELPDGCQQRFDRIDEKLDDIHTHAVKTNGRVTKLEKWNLVFLTSLIVLLSTNPTGLISVLKTITSWIR</sequence>
<evidence type="ECO:0000313" key="3">
    <source>
        <dbReference type="Proteomes" id="UP000464954"/>
    </source>
</evidence>
<dbReference type="EMBL" id="CP047593">
    <property type="protein sequence ID" value="QHI68459.1"/>
    <property type="molecule type" value="Genomic_DNA"/>
</dbReference>
<protein>
    <submittedName>
        <fullName evidence="2">Uncharacterized protein</fullName>
    </submittedName>
</protein>
<keyword evidence="3" id="KW-1185">Reference proteome</keyword>
<feature type="transmembrane region" description="Helical" evidence="1">
    <location>
        <begin position="44"/>
        <end position="65"/>
    </location>
</feature>
<proteinExistence type="predicted"/>
<gene>
    <name evidence="2" type="ORF">GT409_02990</name>
</gene>
<name>A0A6P1M0Y8_9BACT</name>
<dbReference type="AlphaFoldDB" id="A0A6P1M0Y8"/>
<keyword evidence="1" id="KW-0812">Transmembrane</keyword>
<dbReference type="Proteomes" id="UP000464954">
    <property type="component" value="Chromosome"/>
</dbReference>
<keyword evidence="1" id="KW-1133">Transmembrane helix</keyword>
<evidence type="ECO:0000256" key="1">
    <source>
        <dbReference type="SAM" id="Phobius"/>
    </source>
</evidence>
<dbReference type="KEGG" id="taer:GT409_02990"/>
<evidence type="ECO:0000313" key="2">
    <source>
        <dbReference type="EMBL" id="QHI68459.1"/>
    </source>
</evidence>
<dbReference type="RefSeq" id="WP_160626800.1">
    <property type="nucleotide sequence ID" value="NZ_CP047593.1"/>
</dbReference>
<organism evidence="2 3">
    <name type="scientific">Tichowtungia aerotolerans</name>
    <dbReference type="NCBI Taxonomy" id="2697043"/>
    <lineage>
        <taxon>Bacteria</taxon>
        <taxon>Pseudomonadati</taxon>
        <taxon>Kiritimatiellota</taxon>
        <taxon>Tichowtungiia</taxon>
        <taxon>Tichowtungiales</taxon>
        <taxon>Tichowtungiaceae</taxon>
        <taxon>Tichowtungia</taxon>
    </lineage>
</organism>
<keyword evidence="1" id="KW-0472">Membrane</keyword>
<reference evidence="2 3" key="1">
    <citation type="submission" date="2020-01" db="EMBL/GenBank/DDBJ databases">
        <title>Ponticoccus aerotolerans gen. nov., sp. nov., an anaerobic bacterium and proposal of Ponticoccusceae fam. nov., Ponticoccusles ord. nov. and Ponticoccuse classis nov. in the phylum Kiritimatiellaeota.</title>
        <authorList>
            <person name="Zhou L.Y."/>
            <person name="Du Z.J."/>
        </authorList>
    </citation>
    <scope>NUCLEOTIDE SEQUENCE [LARGE SCALE GENOMIC DNA]</scope>
    <source>
        <strain evidence="2 3">S-5007</strain>
    </source>
</reference>
<accession>A0A6P1M0Y8</accession>